<evidence type="ECO:0000313" key="1">
    <source>
        <dbReference type="EMBL" id="SLN71762.1"/>
    </source>
</evidence>
<reference evidence="1 2" key="1">
    <citation type="submission" date="2017-03" db="EMBL/GenBank/DDBJ databases">
        <authorList>
            <person name="Afonso C.L."/>
            <person name="Miller P.J."/>
            <person name="Scott M.A."/>
            <person name="Spackman E."/>
            <person name="Goraichik I."/>
            <person name="Dimitrov K.M."/>
            <person name="Suarez D.L."/>
            <person name="Swayne D.E."/>
        </authorList>
    </citation>
    <scope>NUCLEOTIDE SEQUENCE [LARGE SCALE GENOMIC DNA]</scope>
    <source>
        <strain evidence="1 2">CECT 7971</strain>
    </source>
</reference>
<dbReference type="RefSeq" id="WP_085850885.1">
    <property type="nucleotide sequence ID" value="NZ_FNZV01000027.1"/>
</dbReference>
<evidence type="ECO:0000313" key="2">
    <source>
        <dbReference type="Proteomes" id="UP000193307"/>
    </source>
</evidence>
<dbReference type="Proteomes" id="UP000193307">
    <property type="component" value="Unassembled WGS sequence"/>
</dbReference>
<dbReference type="AlphaFoldDB" id="A0A1Y5TYP1"/>
<keyword evidence="2" id="KW-1185">Reference proteome</keyword>
<sequence length="83" mass="8936">MAIAFSRDEAMLSIMVAEESFEVVEALPENRGTQEGIGFKEALNADLLESCVFESSSCSTLAELFGGGLTCDYYTVGQVYPPV</sequence>
<accession>A0A1Y5TYP1</accession>
<organism evidence="1 2">
    <name type="scientific">Pacificibacter marinus</name>
    <dbReference type="NCBI Taxonomy" id="658057"/>
    <lineage>
        <taxon>Bacteria</taxon>
        <taxon>Pseudomonadati</taxon>
        <taxon>Pseudomonadota</taxon>
        <taxon>Alphaproteobacteria</taxon>
        <taxon>Rhodobacterales</taxon>
        <taxon>Roseobacteraceae</taxon>
        <taxon>Pacificibacter</taxon>
    </lineage>
</organism>
<name>A0A1Y5TYP1_9RHOB</name>
<proteinExistence type="predicted"/>
<gene>
    <name evidence="1" type="ORF">PAM7971_03843</name>
</gene>
<dbReference type="EMBL" id="FWFW01000031">
    <property type="protein sequence ID" value="SLN71762.1"/>
    <property type="molecule type" value="Genomic_DNA"/>
</dbReference>
<protein>
    <submittedName>
        <fullName evidence="1">Uncharacterized protein</fullName>
    </submittedName>
</protein>